<sequence length="45" mass="4532">MPRGRLPAALIIIVSAPPATMSKSNSDSSPSAAFQELCASSAVNS</sequence>
<accession>A0A383BM52</accession>
<reference evidence="1" key="1">
    <citation type="submission" date="2018-05" db="EMBL/GenBank/DDBJ databases">
        <authorList>
            <person name="Lanie J.A."/>
            <person name="Ng W.-L."/>
            <person name="Kazmierczak K.M."/>
            <person name="Andrzejewski T.M."/>
            <person name="Davidsen T.M."/>
            <person name="Wayne K.J."/>
            <person name="Tettelin H."/>
            <person name="Glass J.I."/>
            <person name="Rusch D."/>
            <person name="Podicherti R."/>
            <person name="Tsui H.-C.T."/>
            <person name="Winkler M.E."/>
        </authorList>
    </citation>
    <scope>NUCLEOTIDE SEQUENCE</scope>
</reference>
<name>A0A383BM52_9ZZZZ</name>
<protein>
    <submittedName>
        <fullName evidence="1">Uncharacterized protein</fullName>
    </submittedName>
</protein>
<evidence type="ECO:0000313" key="1">
    <source>
        <dbReference type="EMBL" id="SVE21217.1"/>
    </source>
</evidence>
<organism evidence="1">
    <name type="scientific">marine metagenome</name>
    <dbReference type="NCBI Taxonomy" id="408172"/>
    <lineage>
        <taxon>unclassified sequences</taxon>
        <taxon>metagenomes</taxon>
        <taxon>ecological metagenomes</taxon>
    </lineage>
</organism>
<dbReference type="AlphaFoldDB" id="A0A383BM52"/>
<proteinExistence type="predicted"/>
<gene>
    <name evidence="1" type="ORF">METZ01_LOCUS474071</name>
</gene>
<dbReference type="EMBL" id="UINC01201744">
    <property type="protein sequence ID" value="SVE21217.1"/>
    <property type="molecule type" value="Genomic_DNA"/>
</dbReference>